<dbReference type="Gene3D" id="3.40.50.300">
    <property type="entry name" value="P-loop containing nucleotide triphosphate hydrolases"/>
    <property type="match status" value="1"/>
</dbReference>
<dbReference type="Pfam" id="PF22939">
    <property type="entry name" value="WHD_GPIID"/>
    <property type="match status" value="1"/>
</dbReference>
<dbReference type="InterPro" id="IPR054471">
    <property type="entry name" value="GPIID_WHD"/>
</dbReference>
<dbReference type="AlphaFoldDB" id="A0A5C3KLQ7"/>
<keyword evidence="6" id="KW-1185">Reference proteome</keyword>
<dbReference type="InterPro" id="IPR056884">
    <property type="entry name" value="NPHP3-like_N"/>
</dbReference>
<dbReference type="EMBL" id="ML210274">
    <property type="protein sequence ID" value="TFK21240.1"/>
    <property type="molecule type" value="Genomic_DNA"/>
</dbReference>
<evidence type="ECO:0000259" key="4">
    <source>
        <dbReference type="Pfam" id="PF24883"/>
    </source>
</evidence>
<proteinExistence type="predicted"/>
<dbReference type="PANTHER" id="PTHR10039">
    <property type="entry name" value="AMELOGENIN"/>
    <property type="match status" value="1"/>
</dbReference>
<dbReference type="SUPFAM" id="SSF52540">
    <property type="entry name" value="P-loop containing nucleoside triphosphate hydrolases"/>
    <property type="match status" value="1"/>
</dbReference>
<gene>
    <name evidence="5" type="ORF">FA15DRAFT_645855</name>
</gene>
<dbReference type="InterPro" id="IPR027417">
    <property type="entry name" value="P-loop_NTPase"/>
</dbReference>
<keyword evidence="2" id="KW-0040">ANK repeat</keyword>
<evidence type="ECO:0000256" key="1">
    <source>
        <dbReference type="ARBA" id="ARBA00022737"/>
    </source>
</evidence>
<feature type="domain" description="Nephrocystin 3-like N-terminal" evidence="4">
    <location>
        <begin position="149"/>
        <end position="307"/>
    </location>
</feature>
<dbReference type="Pfam" id="PF12796">
    <property type="entry name" value="Ank_2"/>
    <property type="match status" value="2"/>
</dbReference>
<feature type="domain" description="GPI inositol-deacylase winged helix" evidence="3">
    <location>
        <begin position="416"/>
        <end position="491"/>
    </location>
</feature>
<organism evidence="5 6">
    <name type="scientific">Coprinopsis marcescibilis</name>
    <name type="common">Agaric fungus</name>
    <name type="synonym">Psathyrella marcescibilis</name>
    <dbReference type="NCBI Taxonomy" id="230819"/>
    <lineage>
        <taxon>Eukaryota</taxon>
        <taxon>Fungi</taxon>
        <taxon>Dikarya</taxon>
        <taxon>Basidiomycota</taxon>
        <taxon>Agaricomycotina</taxon>
        <taxon>Agaricomycetes</taxon>
        <taxon>Agaricomycetidae</taxon>
        <taxon>Agaricales</taxon>
        <taxon>Agaricineae</taxon>
        <taxon>Psathyrellaceae</taxon>
        <taxon>Coprinopsis</taxon>
    </lineage>
</organism>
<sequence length="802" mass="90554">MGAGLSKWLEDRSSLSKRKAEDAVDLCGDQDFHRKKARLEDDNGGSSSISHSVQASNALDGTATSQMFQNANNFQIEGSQFIECQSYTNIASPEERIGSTFVNAQQYIKVTGDLKMTREAKIAIVLEWLTDINFRAIQADTLRKRAAKTGTWIFDHADFVEWIAGHRGILWGTGIPGAGKTILAAIVIDYLTDLVKSNKRACVVFAYCRYTEPLPVEKILAGLLRQILEDYDSTWPFIEPIYDHHKPRQTRPSQSELLHVLTTIFNSGLFDQRFCSLDGLDEATFDTQIDVLDALSQLPVNFLITSRPLPLLKDRIVARFIDIHVQDMDIERLIEEKIGRMVTLRKLLEQDGWKEKVVKAVLSKSAGMFLVASLQLDMLCSCLRIKDLREALDQLPTGVEAMYRTTLERIEHHDRRNVVRRALLWIIYARRPLSMKELLRAVSTCPDTYAFDDELSVDEDTLVSACCGLIVVESKKGEVRLVHYTAQDFLKRYLSQFDVDPHAVIASTCVGCLSQHKFDNYSGQINGYQGMPFQTQPLLRYSHENWASHTRSSNILPLPVIHFIRRCRRYPLRLDHRDSWWDYLSAYHLASAYGLTTLLSHWLGLDDTHPDLWPPPPKLAINAKTTKGRTPVAVATHLYNFKTLKILLRAEGVDVTSPDYEGQTPLLLAAQQDYVEFVQMLLEKVDIVHVNMSRQDSWSTVEGHVGDTALMVAAWNGSVGVVKALLRVEGVDVNRSHTIDGTALMQVSRKGVMRIVQMLLQHKDIDVNAKTADGQTAYTLAYERGFKGIADAIQNYGVQKDN</sequence>
<dbReference type="PROSITE" id="PS50088">
    <property type="entry name" value="ANK_REPEAT"/>
    <property type="match status" value="1"/>
</dbReference>
<dbReference type="Gene3D" id="1.25.40.20">
    <property type="entry name" value="Ankyrin repeat-containing domain"/>
    <property type="match status" value="1"/>
</dbReference>
<dbReference type="OrthoDB" id="7464126at2759"/>
<dbReference type="Pfam" id="PF24883">
    <property type="entry name" value="NPHP3_N"/>
    <property type="match status" value="1"/>
</dbReference>
<reference evidence="5 6" key="1">
    <citation type="journal article" date="2019" name="Nat. Ecol. Evol.">
        <title>Megaphylogeny resolves global patterns of mushroom evolution.</title>
        <authorList>
            <person name="Varga T."/>
            <person name="Krizsan K."/>
            <person name="Foldi C."/>
            <person name="Dima B."/>
            <person name="Sanchez-Garcia M."/>
            <person name="Sanchez-Ramirez S."/>
            <person name="Szollosi G.J."/>
            <person name="Szarkandi J.G."/>
            <person name="Papp V."/>
            <person name="Albert L."/>
            <person name="Andreopoulos W."/>
            <person name="Angelini C."/>
            <person name="Antonin V."/>
            <person name="Barry K.W."/>
            <person name="Bougher N.L."/>
            <person name="Buchanan P."/>
            <person name="Buyck B."/>
            <person name="Bense V."/>
            <person name="Catcheside P."/>
            <person name="Chovatia M."/>
            <person name="Cooper J."/>
            <person name="Damon W."/>
            <person name="Desjardin D."/>
            <person name="Finy P."/>
            <person name="Geml J."/>
            <person name="Haridas S."/>
            <person name="Hughes K."/>
            <person name="Justo A."/>
            <person name="Karasinski D."/>
            <person name="Kautmanova I."/>
            <person name="Kiss B."/>
            <person name="Kocsube S."/>
            <person name="Kotiranta H."/>
            <person name="LaButti K.M."/>
            <person name="Lechner B.E."/>
            <person name="Liimatainen K."/>
            <person name="Lipzen A."/>
            <person name="Lukacs Z."/>
            <person name="Mihaltcheva S."/>
            <person name="Morgado L.N."/>
            <person name="Niskanen T."/>
            <person name="Noordeloos M.E."/>
            <person name="Ohm R.A."/>
            <person name="Ortiz-Santana B."/>
            <person name="Ovrebo C."/>
            <person name="Racz N."/>
            <person name="Riley R."/>
            <person name="Savchenko A."/>
            <person name="Shiryaev A."/>
            <person name="Soop K."/>
            <person name="Spirin V."/>
            <person name="Szebenyi C."/>
            <person name="Tomsovsky M."/>
            <person name="Tulloss R.E."/>
            <person name="Uehling J."/>
            <person name="Grigoriev I.V."/>
            <person name="Vagvolgyi C."/>
            <person name="Papp T."/>
            <person name="Martin F.M."/>
            <person name="Miettinen O."/>
            <person name="Hibbett D.S."/>
            <person name="Nagy L.G."/>
        </authorList>
    </citation>
    <scope>NUCLEOTIDE SEQUENCE [LARGE SCALE GENOMIC DNA]</scope>
    <source>
        <strain evidence="5 6">CBS 121175</strain>
    </source>
</reference>
<evidence type="ECO:0000313" key="6">
    <source>
        <dbReference type="Proteomes" id="UP000307440"/>
    </source>
</evidence>
<dbReference type="PANTHER" id="PTHR10039:SF15">
    <property type="entry name" value="NACHT DOMAIN-CONTAINING PROTEIN"/>
    <property type="match status" value="1"/>
</dbReference>
<feature type="repeat" description="ANK" evidence="2">
    <location>
        <begin position="661"/>
        <end position="684"/>
    </location>
</feature>
<keyword evidence="1" id="KW-0677">Repeat</keyword>
<dbReference type="STRING" id="230819.A0A5C3KLQ7"/>
<dbReference type="InterPro" id="IPR002110">
    <property type="entry name" value="Ankyrin_rpt"/>
</dbReference>
<protein>
    <submittedName>
        <fullName evidence="5">Uncharacterized protein</fullName>
    </submittedName>
</protein>
<evidence type="ECO:0000313" key="5">
    <source>
        <dbReference type="EMBL" id="TFK21240.1"/>
    </source>
</evidence>
<dbReference type="PROSITE" id="PS50297">
    <property type="entry name" value="ANK_REP_REGION"/>
    <property type="match status" value="1"/>
</dbReference>
<accession>A0A5C3KLQ7</accession>
<evidence type="ECO:0000259" key="3">
    <source>
        <dbReference type="Pfam" id="PF22939"/>
    </source>
</evidence>
<name>A0A5C3KLQ7_COPMA</name>
<dbReference type="Proteomes" id="UP000307440">
    <property type="component" value="Unassembled WGS sequence"/>
</dbReference>
<dbReference type="InterPro" id="IPR036770">
    <property type="entry name" value="Ankyrin_rpt-contain_sf"/>
</dbReference>
<dbReference type="SUPFAM" id="SSF48403">
    <property type="entry name" value="Ankyrin repeat"/>
    <property type="match status" value="1"/>
</dbReference>
<evidence type="ECO:0000256" key="2">
    <source>
        <dbReference type="PROSITE-ProRule" id="PRU00023"/>
    </source>
</evidence>
<dbReference type="SMART" id="SM00248">
    <property type="entry name" value="ANK"/>
    <property type="match status" value="5"/>
</dbReference>